<dbReference type="EMBL" id="CP001275">
    <property type="protein sequence ID" value="ACM05691.1"/>
    <property type="molecule type" value="Genomic_DNA"/>
</dbReference>
<evidence type="ECO:0000313" key="1">
    <source>
        <dbReference type="EMBL" id="ACM05691.1"/>
    </source>
</evidence>
<sequence length="58" mass="7361">MRWNLSPPWGLEQVIRGETQYYKRQAVRDGEENAFEKRRDDRRKRKFRHFLEEFLEFD</sequence>
<dbReference type="HOGENOM" id="CLU_2977814_0_0_0"/>
<dbReference type="KEGG" id="tro:trd_0426"/>
<gene>
    <name evidence="1" type="ordered locus">trd_0426</name>
</gene>
<organism evidence="1 2">
    <name type="scientific">Thermomicrobium roseum (strain ATCC 27502 / DSM 5159 / P-2)</name>
    <dbReference type="NCBI Taxonomy" id="309801"/>
    <lineage>
        <taxon>Bacteria</taxon>
        <taxon>Pseudomonadati</taxon>
        <taxon>Thermomicrobiota</taxon>
        <taxon>Thermomicrobia</taxon>
        <taxon>Thermomicrobiales</taxon>
        <taxon>Thermomicrobiaceae</taxon>
        <taxon>Thermomicrobium</taxon>
    </lineage>
</organism>
<dbReference type="AlphaFoldDB" id="B9KY81"/>
<protein>
    <submittedName>
        <fullName evidence="1">Uncharacterized protein</fullName>
    </submittedName>
</protein>
<proteinExistence type="predicted"/>
<accession>B9KY81</accession>
<reference evidence="1 2" key="1">
    <citation type="journal article" date="2009" name="PLoS ONE">
        <title>Complete genome sequence of the aerobic CO-oxidizing thermophile Thermomicrobium roseum.</title>
        <authorList>
            <person name="Wu D."/>
            <person name="Raymond J."/>
            <person name="Wu M."/>
            <person name="Chatterji S."/>
            <person name="Ren Q."/>
            <person name="Graham J.E."/>
            <person name="Bryant D.A."/>
            <person name="Robb F."/>
            <person name="Colman A."/>
            <person name="Tallon L.J."/>
            <person name="Badger J.H."/>
            <person name="Madupu R."/>
            <person name="Ward N.L."/>
            <person name="Eisen J.A."/>
        </authorList>
    </citation>
    <scope>NUCLEOTIDE SEQUENCE [LARGE SCALE GENOMIC DNA]</scope>
    <source>
        <strain evidence="2">ATCC 27502 / DSM 5159 / P-2</strain>
    </source>
</reference>
<dbReference type="Proteomes" id="UP000000447">
    <property type="component" value="Chromosome"/>
</dbReference>
<evidence type="ECO:0000313" key="2">
    <source>
        <dbReference type="Proteomes" id="UP000000447"/>
    </source>
</evidence>
<dbReference type="STRING" id="309801.trd_0426"/>
<keyword evidence="2" id="KW-1185">Reference proteome</keyword>
<name>B9KY81_THERP</name>